<accession>A0A7J7M250</accession>
<dbReference type="InterPro" id="IPR004158">
    <property type="entry name" value="DUF247_pln"/>
</dbReference>
<dbReference type="Pfam" id="PF03140">
    <property type="entry name" value="DUF247"/>
    <property type="match status" value="1"/>
</dbReference>
<dbReference type="OrthoDB" id="591587at2759"/>
<protein>
    <submittedName>
        <fullName evidence="2">Uncharacterized protein</fullName>
    </submittedName>
</protein>
<name>A0A7J7M250_9MAGN</name>
<keyword evidence="3" id="KW-1185">Reference proteome</keyword>
<evidence type="ECO:0000313" key="2">
    <source>
        <dbReference type="EMBL" id="KAF6148943.1"/>
    </source>
</evidence>
<sequence length="414" mass="48799">MESPRIREARKTLIASIRKESRPRPPSQHCCIRRVSKRLREIKEDAYVPEIISFGPLHRGKPSLKAMEEHKIWYFHDLMSRLPETFLEDMVRVIEKLKGDSRACYAEAINMSSEEFVRMMLFDGCFMIELFSRYRTRKPATKNDPIFNVYGMLETIRRDMLLLENQLPFIVLEHLFNIVNCYPFTNPPPFTSSVTPFLACSWEVQSLSSSKHTHALNLVRNHYLWHSQEYKIANLMEIIPIPCAWDLYQSGVKFRKSSSDDRCEITFTEDGVFEIPIIRFTDCDEVHYRNIIALEQCDKDCTHKFISYVYLLDLLINTEKDVRLLCDRGIIENYLGSHEELALVINKLCTNVLMKGSFYTELCTKVYAYHKRRRNRLRATLKRDYFNTPWKIIQVIAASLLLLLTFLQTLYTMK</sequence>
<gene>
    <name evidence="2" type="ORF">GIB67_028780</name>
</gene>
<comment type="caution">
    <text evidence="2">The sequence shown here is derived from an EMBL/GenBank/DDBJ whole genome shotgun (WGS) entry which is preliminary data.</text>
</comment>
<dbReference type="PANTHER" id="PTHR31170:SF17">
    <property type="match status" value="1"/>
</dbReference>
<feature type="transmembrane region" description="Helical" evidence="1">
    <location>
        <begin position="392"/>
        <end position="411"/>
    </location>
</feature>
<keyword evidence="1" id="KW-1133">Transmembrane helix</keyword>
<organism evidence="2 3">
    <name type="scientific">Kingdonia uniflora</name>
    <dbReference type="NCBI Taxonomy" id="39325"/>
    <lineage>
        <taxon>Eukaryota</taxon>
        <taxon>Viridiplantae</taxon>
        <taxon>Streptophyta</taxon>
        <taxon>Embryophyta</taxon>
        <taxon>Tracheophyta</taxon>
        <taxon>Spermatophyta</taxon>
        <taxon>Magnoliopsida</taxon>
        <taxon>Ranunculales</taxon>
        <taxon>Circaeasteraceae</taxon>
        <taxon>Kingdonia</taxon>
    </lineage>
</organism>
<dbReference type="AlphaFoldDB" id="A0A7J7M250"/>
<dbReference type="Proteomes" id="UP000541444">
    <property type="component" value="Unassembled WGS sequence"/>
</dbReference>
<evidence type="ECO:0000256" key="1">
    <source>
        <dbReference type="SAM" id="Phobius"/>
    </source>
</evidence>
<proteinExistence type="predicted"/>
<keyword evidence="1" id="KW-0812">Transmembrane</keyword>
<reference evidence="2 3" key="1">
    <citation type="journal article" date="2020" name="IScience">
        <title>Genome Sequencing of the Endangered Kingdonia uniflora (Circaeasteraceae, Ranunculales) Reveals Potential Mechanisms of Evolutionary Specialization.</title>
        <authorList>
            <person name="Sun Y."/>
            <person name="Deng T."/>
            <person name="Zhang A."/>
            <person name="Moore M.J."/>
            <person name="Landis J.B."/>
            <person name="Lin N."/>
            <person name="Zhang H."/>
            <person name="Zhang X."/>
            <person name="Huang J."/>
            <person name="Zhang X."/>
            <person name="Sun H."/>
            <person name="Wang H."/>
        </authorList>
    </citation>
    <scope>NUCLEOTIDE SEQUENCE [LARGE SCALE GENOMIC DNA]</scope>
    <source>
        <strain evidence="2">TB1705</strain>
        <tissue evidence="2">Leaf</tissue>
    </source>
</reference>
<dbReference type="PANTHER" id="PTHR31170">
    <property type="entry name" value="BNAC04G53230D PROTEIN"/>
    <property type="match status" value="1"/>
</dbReference>
<keyword evidence="1" id="KW-0472">Membrane</keyword>
<evidence type="ECO:0000313" key="3">
    <source>
        <dbReference type="Proteomes" id="UP000541444"/>
    </source>
</evidence>
<dbReference type="EMBL" id="JACGCM010001824">
    <property type="protein sequence ID" value="KAF6148943.1"/>
    <property type="molecule type" value="Genomic_DNA"/>
</dbReference>